<dbReference type="Pfam" id="PF12412">
    <property type="entry name" value="DUF3667"/>
    <property type="match status" value="1"/>
</dbReference>
<dbReference type="InterPro" id="IPR022134">
    <property type="entry name" value="DUF3667"/>
</dbReference>
<evidence type="ECO:0000313" key="3">
    <source>
        <dbReference type="Proteomes" id="UP000240357"/>
    </source>
</evidence>
<reference evidence="2 3" key="1">
    <citation type="submission" date="2018-03" db="EMBL/GenBank/DDBJ databases">
        <title>Adhaeribacter sp. HMF7605 Genome sequencing and assembly.</title>
        <authorList>
            <person name="Kang H."/>
            <person name="Kang J."/>
            <person name="Cha I."/>
            <person name="Kim H."/>
            <person name="Joh K."/>
        </authorList>
    </citation>
    <scope>NUCLEOTIDE SEQUENCE [LARGE SCALE GENOMIC DNA]</scope>
    <source>
        <strain evidence="2 3">HMF7605</strain>
    </source>
</reference>
<evidence type="ECO:0000256" key="1">
    <source>
        <dbReference type="SAM" id="Phobius"/>
    </source>
</evidence>
<protein>
    <recommendedName>
        <fullName evidence="4">DUF3667 domain-containing protein</fullName>
    </recommendedName>
</protein>
<dbReference type="EMBL" id="PYFT01000001">
    <property type="protein sequence ID" value="PSR53066.1"/>
    <property type="molecule type" value="Genomic_DNA"/>
</dbReference>
<dbReference type="RefSeq" id="WP_106927320.1">
    <property type="nucleotide sequence ID" value="NZ_PYFT01000001.1"/>
</dbReference>
<evidence type="ECO:0000313" key="2">
    <source>
        <dbReference type="EMBL" id="PSR53066.1"/>
    </source>
</evidence>
<comment type="caution">
    <text evidence="2">The sequence shown here is derived from an EMBL/GenBank/DDBJ whole genome shotgun (WGS) entry which is preliminary data.</text>
</comment>
<organism evidence="2 3">
    <name type="scientific">Adhaeribacter arboris</name>
    <dbReference type="NCBI Taxonomy" id="2072846"/>
    <lineage>
        <taxon>Bacteria</taxon>
        <taxon>Pseudomonadati</taxon>
        <taxon>Bacteroidota</taxon>
        <taxon>Cytophagia</taxon>
        <taxon>Cytophagales</taxon>
        <taxon>Hymenobacteraceae</taxon>
        <taxon>Adhaeribacter</taxon>
    </lineage>
</organism>
<evidence type="ECO:0008006" key="4">
    <source>
        <dbReference type="Google" id="ProtNLM"/>
    </source>
</evidence>
<gene>
    <name evidence="2" type="ORF">AHMF7605_05760</name>
</gene>
<feature type="transmembrane region" description="Helical" evidence="1">
    <location>
        <begin position="79"/>
        <end position="97"/>
    </location>
</feature>
<feature type="transmembrane region" description="Helical" evidence="1">
    <location>
        <begin position="127"/>
        <end position="146"/>
    </location>
</feature>
<sequence>MATICKNCNNHFEGNFCNHCGQAAATHKLNLHFIWHDLQHGLFHFDNGIFYSIKQLVTRPGHTIREFIEGKRVRHFKPLSLVVVLATLYGLHYHYFIKDIFNVQPLHAEENIVSAYEKLIKWTIDHFAYASLVLILSYTIASYLVFKKMRFNFVEHLVLNTFYMGLDTGD</sequence>
<keyword evidence="3" id="KW-1185">Reference proteome</keyword>
<dbReference type="OrthoDB" id="7446256at2"/>
<keyword evidence="1" id="KW-0812">Transmembrane</keyword>
<accession>A0A2T2YC49</accession>
<proteinExistence type="predicted"/>
<keyword evidence="1" id="KW-0472">Membrane</keyword>
<keyword evidence="1" id="KW-1133">Transmembrane helix</keyword>
<name>A0A2T2YC49_9BACT</name>
<dbReference type="Proteomes" id="UP000240357">
    <property type="component" value="Unassembled WGS sequence"/>
</dbReference>
<dbReference type="AlphaFoldDB" id="A0A2T2YC49"/>